<dbReference type="GO" id="GO:1901505">
    <property type="term" value="F:carbohydrate derivative transmembrane transporter activity"/>
    <property type="evidence" value="ECO:0007669"/>
    <property type="project" value="InterPro"/>
</dbReference>
<comment type="subcellular location">
    <subcellularLocation>
        <location evidence="12">Cell inner membrane</location>
        <topology evidence="12">Multi-pass membrane protein</topology>
    </subcellularLocation>
    <subcellularLocation>
        <location evidence="1">Cell membrane</location>
        <topology evidence="1">Multi-pass membrane protein</topology>
    </subcellularLocation>
</comment>
<evidence type="ECO:0000256" key="2">
    <source>
        <dbReference type="ARBA" id="ARBA00022448"/>
    </source>
</evidence>
<proteinExistence type="inferred from homology"/>
<dbReference type="InterPro" id="IPR000390">
    <property type="entry name" value="Small_drug/metabolite_transptr"/>
</dbReference>
<keyword evidence="9 12" id="KW-1133">Transmembrane helix</keyword>
<protein>
    <recommendedName>
        <fullName evidence="12">Probable 4-amino-4-deoxy-L-arabinose-phosphoundecaprenol flippase subunit ArnE</fullName>
        <shortName evidence="12">L-Ara4N-phosphoundecaprenol flippase subunit ArnE</shortName>
    </recommendedName>
    <alternativeName>
        <fullName evidence="12">Undecaprenyl phosphate-aminoarabinose flippase subunit ArnE</fullName>
    </alternativeName>
</protein>
<evidence type="ECO:0000313" key="15">
    <source>
        <dbReference type="Proteomes" id="UP000028640"/>
    </source>
</evidence>
<accession>A0A085GAK4</accession>
<dbReference type="SUPFAM" id="SSF103481">
    <property type="entry name" value="Multidrug resistance efflux transporter EmrE"/>
    <property type="match status" value="1"/>
</dbReference>
<dbReference type="RefSeq" id="WP_034791173.1">
    <property type="nucleotide sequence ID" value="NZ_JMPJ01000053.1"/>
</dbReference>
<dbReference type="eggNOG" id="COG2076">
    <property type="taxonomic scope" value="Bacteria"/>
</dbReference>
<evidence type="ECO:0000256" key="12">
    <source>
        <dbReference type="HAMAP-Rule" id="MF_01869"/>
    </source>
</evidence>
<dbReference type="GO" id="GO:0005886">
    <property type="term" value="C:plasma membrane"/>
    <property type="evidence" value="ECO:0007669"/>
    <property type="project" value="UniProtKB-SubCell"/>
</dbReference>
<dbReference type="STRING" id="910964.GEAM_2071"/>
<reference evidence="14 15" key="1">
    <citation type="submission" date="2014-05" db="EMBL/GenBank/DDBJ databases">
        <title>ATOL: Assembling a taxonomically balanced genome-scale reconstruction of the evolutionary history of the Enterobacteriaceae.</title>
        <authorList>
            <person name="Plunkett G.III."/>
            <person name="Neeno-Eckwall E.C."/>
            <person name="Glasner J.D."/>
            <person name="Perna N.T."/>
        </authorList>
    </citation>
    <scope>NUCLEOTIDE SEQUENCE [LARGE SCALE GENOMIC DNA]</scope>
    <source>
        <strain evidence="14 15">ATCC 33852</strain>
    </source>
</reference>
<keyword evidence="5 12" id="KW-0997">Cell inner membrane</keyword>
<evidence type="ECO:0000256" key="3">
    <source>
        <dbReference type="ARBA" id="ARBA00022475"/>
    </source>
</evidence>
<evidence type="ECO:0000256" key="4">
    <source>
        <dbReference type="ARBA" id="ARBA00022516"/>
    </source>
</evidence>
<keyword evidence="4 12" id="KW-0444">Lipid biosynthesis</keyword>
<dbReference type="NCBIfam" id="NF011625">
    <property type="entry name" value="PRK15051.1"/>
    <property type="match status" value="1"/>
</dbReference>
<keyword evidence="6 12" id="KW-0441">Lipid A biosynthesis</keyword>
<gene>
    <name evidence="12" type="primary">arnE</name>
    <name evidence="14" type="ORF">GEAM_2071</name>
</gene>
<feature type="transmembrane region" description="Helical" evidence="12">
    <location>
        <begin position="64"/>
        <end position="84"/>
    </location>
</feature>
<dbReference type="Gene3D" id="1.10.3730.20">
    <property type="match status" value="1"/>
</dbReference>
<dbReference type="GO" id="GO:0016787">
    <property type="term" value="F:hydrolase activity"/>
    <property type="evidence" value="ECO:0007669"/>
    <property type="project" value="UniProtKB-KW"/>
</dbReference>
<dbReference type="OrthoDB" id="6058674at2"/>
<evidence type="ECO:0000256" key="5">
    <source>
        <dbReference type="ARBA" id="ARBA00022519"/>
    </source>
</evidence>
<keyword evidence="14" id="KW-0378">Hydrolase</keyword>
<keyword evidence="11 12" id="KW-0472">Membrane</keyword>
<dbReference type="InterPro" id="IPR022883">
    <property type="entry name" value="Flippase_ArnE"/>
</dbReference>
<dbReference type="HAMAP" id="MF_01869">
    <property type="entry name" value="Flippase_ArnE"/>
    <property type="match status" value="1"/>
</dbReference>
<dbReference type="GO" id="GO:0009103">
    <property type="term" value="P:lipopolysaccharide biosynthetic process"/>
    <property type="evidence" value="ECO:0007669"/>
    <property type="project" value="UniProtKB-UniRule"/>
</dbReference>
<dbReference type="Proteomes" id="UP000028640">
    <property type="component" value="Unassembled WGS sequence"/>
</dbReference>
<evidence type="ECO:0000256" key="6">
    <source>
        <dbReference type="ARBA" id="ARBA00022556"/>
    </source>
</evidence>
<comment type="subunit">
    <text evidence="12">Heterodimer of ArnE and ArnF.</text>
</comment>
<evidence type="ECO:0000256" key="8">
    <source>
        <dbReference type="ARBA" id="ARBA00022985"/>
    </source>
</evidence>
<dbReference type="GeneID" id="78380411"/>
<comment type="function">
    <text evidence="12">Translocates 4-amino-4-deoxy-L-arabinose-phosphoundecaprenol (alpha-L-Ara4N-phosphoundecaprenol) from the cytoplasmic to the periplasmic side of the inner membrane.</text>
</comment>
<keyword evidence="10 12" id="KW-0443">Lipid metabolism</keyword>
<keyword evidence="2 12" id="KW-0813">Transport</keyword>
<dbReference type="FunFam" id="1.10.3730.20:FF:000002">
    <property type="entry name" value="Probable 4-amino-4-deoxy-L-arabinose-phosphoundecaprenol flippase subunit ArnE"/>
    <property type="match status" value="1"/>
</dbReference>
<dbReference type="PANTHER" id="PTHR30561:SF23">
    <property type="entry name" value="4-AMINO-4-DEOXY-L-ARABINOSE-PHOSPHOUNDECAPRENOL FLIPPASE SUBUNIT ARNE-RELATED"/>
    <property type="match status" value="1"/>
</dbReference>
<evidence type="ECO:0000256" key="9">
    <source>
        <dbReference type="ARBA" id="ARBA00022989"/>
    </source>
</evidence>
<dbReference type="PANTHER" id="PTHR30561">
    <property type="entry name" value="SMR FAMILY PROTON-DEPENDENT DRUG EFFLUX TRANSPORTER SUGE"/>
    <property type="match status" value="1"/>
</dbReference>
<evidence type="ECO:0000256" key="7">
    <source>
        <dbReference type="ARBA" id="ARBA00022692"/>
    </source>
</evidence>
<comment type="pathway">
    <text evidence="12">Bacterial outer membrane biogenesis; lipopolysaccharide biosynthesis.</text>
</comment>
<feature type="transmembrane region" description="Helical" evidence="12">
    <location>
        <begin position="90"/>
        <end position="108"/>
    </location>
</feature>
<dbReference type="GO" id="GO:0009245">
    <property type="term" value="P:lipid A biosynthetic process"/>
    <property type="evidence" value="ECO:0007669"/>
    <property type="project" value="UniProtKB-UniRule"/>
</dbReference>
<evidence type="ECO:0000256" key="10">
    <source>
        <dbReference type="ARBA" id="ARBA00023098"/>
    </source>
</evidence>
<dbReference type="InterPro" id="IPR037185">
    <property type="entry name" value="EmrE-like"/>
</dbReference>
<evidence type="ECO:0000259" key="13">
    <source>
        <dbReference type="Pfam" id="PF00892"/>
    </source>
</evidence>
<evidence type="ECO:0000256" key="1">
    <source>
        <dbReference type="ARBA" id="ARBA00004651"/>
    </source>
</evidence>
<keyword evidence="7 12" id="KW-0812">Transmembrane</keyword>
<feature type="domain" description="EamA" evidence="13">
    <location>
        <begin position="10"/>
        <end position="107"/>
    </location>
</feature>
<keyword evidence="8 12" id="KW-0448">Lipopolysaccharide biosynthesis</keyword>
<keyword evidence="3 12" id="KW-1003">Cell membrane</keyword>
<comment type="similarity">
    <text evidence="12">Belongs to the ArnE family.</text>
</comment>
<dbReference type="EMBL" id="JMPJ01000053">
    <property type="protein sequence ID" value="KFC80749.1"/>
    <property type="molecule type" value="Genomic_DNA"/>
</dbReference>
<feature type="transmembrane region" description="Helical" evidence="12">
    <location>
        <begin position="36"/>
        <end position="57"/>
    </location>
</feature>
<organism evidence="14 15">
    <name type="scientific">Ewingella americana (strain ATCC 33852 / DSM 4580 / CCUG 14506 / JCM 5911 / LMG 7869 / NCTC 12157 / CDC 1468-78)</name>
    <dbReference type="NCBI Taxonomy" id="910964"/>
    <lineage>
        <taxon>Bacteria</taxon>
        <taxon>Pseudomonadati</taxon>
        <taxon>Pseudomonadota</taxon>
        <taxon>Gammaproteobacteria</taxon>
        <taxon>Enterobacterales</taxon>
        <taxon>Yersiniaceae</taxon>
        <taxon>Ewingella</taxon>
    </lineage>
</organism>
<evidence type="ECO:0000313" key="14">
    <source>
        <dbReference type="EMBL" id="KFC80749.1"/>
    </source>
</evidence>
<dbReference type="AlphaFoldDB" id="A0A085GAK4"/>
<dbReference type="UniPathway" id="UPA00030"/>
<comment type="caution">
    <text evidence="14">The sequence shown here is derived from an EMBL/GenBank/DDBJ whole genome shotgun (WGS) entry which is preliminary data.</text>
</comment>
<dbReference type="InterPro" id="IPR000620">
    <property type="entry name" value="EamA_dom"/>
</dbReference>
<evidence type="ECO:0000256" key="11">
    <source>
        <dbReference type="ARBA" id="ARBA00023136"/>
    </source>
</evidence>
<keyword evidence="15" id="KW-1185">Reference proteome</keyword>
<sequence>MTAYFFVLVVSILTCAGQLCQKQAAQVGGDSFKPAIRWFILAIALLGLAMLFWLRVLQQIPLSIAYPMLSLNFVLITLCARWIFKEHVDRRHWLGVAFIMLGIALMSINA</sequence>
<name>A0A085GAK4_EWIA3</name>
<dbReference type="Pfam" id="PF00892">
    <property type="entry name" value="EamA"/>
    <property type="match status" value="1"/>
</dbReference>